<dbReference type="CDD" id="cd10966">
    <property type="entry name" value="CE4_yadE_5s"/>
    <property type="match status" value="1"/>
</dbReference>
<dbReference type="GO" id="GO:0005975">
    <property type="term" value="P:carbohydrate metabolic process"/>
    <property type="evidence" value="ECO:0007669"/>
    <property type="project" value="InterPro"/>
</dbReference>
<dbReference type="Pfam" id="PF01522">
    <property type="entry name" value="Polysacc_deac_1"/>
    <property type="match status" value="1"/>
</dbReference>
<protein>
    <submittedName>
        <fullName evidence="4">Polysaccharide deacetylase family protein</fullName>
    </submittedName>
</protein>
<organism evidence="4 5">
    <name type="scientific">Mesobacillus zeae</name>
    <dbReference type="NCBI Taxonomy" id="1917180"/>
    <lineage>
        <taxon>Bacteria</taxon>
        <taxon>Bacillati</taxon>
        <taxon>Bacillota</taxon>
        <taxon>Bacilli</taxon>
        <taxon>Bacillales</taxon>
        <taxon>Bacillaceae</taxon>
        <taxon>Mesobacillus</taxon>
    </lineage>
</organism>
<dbReference type="Proteomes" id="UP000265816">
    <property type="component" value="Unassembled WGS sequence"/>
</dbReference>
<gene>
    <name evidence="4" type="ORF">D1970_06125</name>
</gene>
<accession>A0A398BGY6</accession>
<sequence length="299" mass="34618">MNFMFVTVFVAHFAFLSIFFVNNFEKIAYAKVDFNWDHPIQGERKSVVRSFNKAKATADKVPVLMYHRILDENQLTKAHYDERGELYGTIVTTKSFEEQMKLLNEEGYTALTMKEFGAFMEGKLEIPKKSVLITFDDGFKDNYVNAYPALKKNGLHATVFLITDRIDREPRDYDPKDAQYLSHADIKAGSDIFEYMSHTDKMHEKNEQGKALLVAKDKKDILKDLEKSMYIVGDNSAFAYPFGEYDKDTLETLEKLDVKMAFTIKDGMAKRESEMLEIPRRGIYPSTTLDIFKNLITYE</sequence>
<dbReference type="OrthoDB" id="9778320at2"/>
<dbReference type="RefSeq" id="WP_119112005.1">
    <property type="nucleotide sequence ID" value="NZ_CBCSEO010000006.1"/>
</dbReference>
<reference evidence="4 5" key="1">
    <citation type="submission" date="2018-08" db="EMBL/GenBank/DDBJ databases">
        <title>Bacillus jemisoniae sp. nov., Bacillus chryseoplanitiae sp. nov., Bacillus resnikiae sp. nov., and Bacillus frankliniae sp. nov., isolated from Viking spacecraft and associated surfaces.</title>
        <authorList>
            <person name="Seuylemezian A."/>
            <person name="Vaishampayan P."/>
        </authorList>
    </citation>
    <scope>NUCLEOTIDE SEQUENCE [LARGE SCALE GENOMIC DNA]</scope>
    <source>
        <strain evidence="4 5">JJ-247</strain>
    </source>
</reference>
<feature type="domain" description="NodB homology" evidence="3">
    <location>
        <begin position="129"/>
        <end position="299"/>
    </location>
</feature>
<proteinExistence type="predicted"/>
<keyword evidence="5" id="KW-1185">Reference proteome</keyword>
<evidence type="ECO:0000313" key="5">
    <source>
        <dbReference type="Proteomes" id="UP000265816"/>
    </source>
</evidence>
<dbReference type="Gene3D" id="3.20.20.370">
    <property type="entry name" value="Glycoside hydrolase/deacetylase"/>
    <property type="match status" value="1"/>
</dbReference>
<comment type="subcellular location">
    <subcellularLocation>
        <location evidence="1">Secreted</location>
    </subcellularLocation>
</comment>
<dbReference type="EMBL" id="QWVT01000011">
    <property type="protein sequence ID" value="RID86826.1"/>
    <property type="molecule type" value="Genomic_DNA"/>
</dbReference>
<name>A0A398BGY6_9BACI</name>
<dbReference type="PROSITE" id="PS51677">
    <property type="entry name" value="NODB"/>
    <property type="match status" value="1"/>
</dbReference>
<dbReference type="PANTHER" id="PTHR34216">
    <property type="match status" value="1"/>
</dbReference>
<keyword evidence="2" id="KW-0732">Signal</keyword>
<evidence type="ECO:0000256" key="2">
    <source>
        <dbReference type="ARBA" id="ARBA00022729"/>
    </source>
</evidence>
<dbReference type="AlphaFoldDB" id="A0A398BGY6"/>
<comment type="caution">
    <text evidence="4">The sequence shown here is derived from an EMBL/GenBank/DDBJ whole genome shotgun (WGS) entry which is preliminary data.</text>
</comment>
<dbReference type="GO" id="GO:0005576">
    <property type="term" value="C:extracellular region"/>
    <property type="evidence" value="ECO:0007669"/>
    <property type="project" value="UniProtKB-SubCell"/>
</dbReference>
<dbReference type="GO" id="GO:0016810">
    <property type="term" value="F:hydrolase activity, acting on carbon-nitrogen (but not peptide) bonds"/>
    <property type="evidence" value="ECO:0007669"/>
    <property type="project" value="InterPro"/>
</dbReference>
<dbReference type="InterPro" id="IPR011330">
    <property type="entry name" value="Glyco_hydro/deAcase_b/a-brl"/>
</dbReference>
<evidence type="ECO:0000256" key="1">
    <source>
        <dbReference type="ARBA" id="ARBA00004613"/>
    </source>
</evidence>
<dbReference type="InterPro" id="IPR051398">
    <property type="entry name" value="Polysacch_Deacetylase"/>
</dbReference>
<evidence type="ECO:0000259" key="3">
    <source>
        <dbReference type="PROSITE" id="PS51677"/>
    </source>
</evidence>
<evidence type="ECO:0000313" key="4">
    <source>
        <dbReference type="EMBL" id="RID86826.1"/>
    </source>
</evidence>
<dbReference type="InterPro" id="IPR002509">
    <property type="entry name" value="NODB_dom"/>
</dbReference>
<dbReference type="SUPFAM" id="SSF88713">
    <property type="entry name" value="Glycoside hydrolase/deacetylase"/>
    <property type="match status" value="1"/>
</dbReference>
<dbReference type="PANTHER" id="PTHR34216:SF3">
    <property type="entry name" value="POLY-BETA-1,6-N-ACETYL-D-GLUCOSAMINE N-DEACETYLASE"/>
    <property type="match status" value="1"/>
</dbReference>